<protein>
    <submittedName>
        <fullName evidence="1">Uncharacterized protein</fullName>
    </submittedName>
</protein>
<dbReference type="EMBL" id="CP096019">
    <property type="protein sequence ID" value="UPM42465.1"/>
    <property type="molecule type" value="Genomic_DNA"/>
</dbReference>
<organism evidence="1 2">
    <name type="scientific">Halocatena salina</name>
    <dbReference type="NCBI Taxonomy" id="2934340"/>
    <lineage>
        <taxon>Archaea</taxon>
        <taxon>Methanobacteriati</taxon>
        <taxon>Methanobacteriota</taxon>
        <taxon>Stenosarchaea group</taxon>
        <taxon>Halobacteria</taxon>
        <taxon>Halobacteriales</taxon>
        <taxon>Natronomonadaceae</taxon>
        <taxon>Halocatena</taxon>
    </lineage>
</organism>
<dbReference type="RefSeq" id="WP_247993138.1">
    <property type="nucleotide sequence ID" value="NZ_CP096019.1"/>
</dbReference>
<dbReference type="KEGG" id="haad:MW046_10940"/>
<evidence type="ECO:0000313" key="1">
    <source>
        <dbReference type="EMBL" id="UPM42465.1"/>
    </source>
</evidence>
<dbReference type="GeneID" id="71928569"/>
<reference evidence="1" key="1">
    <citation type="submission" date="2022-04" db="EMBL/GenBank/DDBJ databases">
        <title>Halocatena sp. nov., isolated from a salt lake.</title>
        <authorList>
            <person name="Cui H.-L."/>
        </authorList>
    </citation>
    <scope>NUCLEOTIDE SEQUENCE</scope>
    <source>
        <strain evidence="1">AD-1</strain>
    </source>
</reference>
<keyword evidence="2" id="KW-1185">Reference proteome</keyword>
<dbReference type="InterPro" id="IPR056231">
    <property type="entry name" value="VNG_1110C-like"/>
</dbReference>
<dbReference type="AlphaFoldDB" id="A0A8U0A073"/>
<name>A0A8U0A073_9EURY</name>
<proteinExistence type="predicted"/>
<evidence type="ECO:0000313" key="2">
    <source>
        <dbReference type="Proteomes" id="UP000831768"/>
    </source>
</evidence>
<dbReference type="Proteomes" id="UP000831768">
    <property type="component" value="Chromosome"/>
</dbReference>
<dbReference type="Pfam" id="PF24397">
    <property type="entry name" value="VNG_1110C"/>
    <property type="match status" value="1"/>
</dbReference>
<sequence>MIDIDSFRDSTQIILPTETLAGLRSELNRRFVLSFVEEETKTRIIGSPVEIREASDWLTRQGVAVA</sequence>
<gene>
    <name evidence="1" type="ORF">MW046_10940</name>
</gene>
<accession>A0A8U0A073</accession>